<reference evidence="9" key="1">
    <citation type="submission" date="2012-12" db="EMBL/GenBank/DDBJ databases">
        <authorList>
            <person name="Hellsten U."/>
            <person name="Grimwood J."/>
            <person name="Chapman J.A."/>
            <person name="Shapiro H."/>
            <person name="Aerts A."/>
            <person name="Otillar R.P."/>
            <person name="Terry A.Y."/>
            <person name="Boore J.L."/>
            <person name="Simakov O."/>
            <person name="Marletaz F."/>
            <person name="Cho S.-J."/>
            <person name="Edsinger-Gonzales E."/>
            <person name="Havlak P."/>
            <person name="Kuo D.-H."/>
            <person name="Larsson T."/>
            <person name="Lv J."/>
            <person name="Arendt D."/>
            <person name="Savage R."/>
            <person name="Osoegawa K."/>
            <person name="de Jong P."/>
            <person name="Lindberg D.R."/>
            <person name="Seaver E.C."/>
            <person name="Weisblat D.A."/>
            <person name="Putnam N.H."/>
            <person name="Grigoriev I.V."/>
            <person name="Rokhsar D.S."/>
        </authorList>
    </citation>
    <scope>NUCLEOTIDE SEQUENCE</scope>
    <source>
        <strain evidence="9">I ESC-2004</strain>
    </source>
</reference>
<dbReference type="Gene3D" id="3.30.160.60">
    <property type="entry name" value="Classic Zinc Finger"/>
    <property type="match status" value="3"/>
</dbReference>
<keyword evidence="2" id="KW-0677">Repeat</keyword>
<keyword evidence="9" id="KW-1185">Reference proteome</keyword>
<dbReference type="Pfam" id="PF13912">
    <property type="entry name" value="zf-C2H2_6"/>
    <property type="match status" value="1"/>
</dbReference>
<dbReference type="PROSITE" id="PS00028">
    <property type="entry name" value="ZINC_FINGER_C2H2_1"/>
    <property type="match status" value="3"/>
</dbReference>
<feature type="domain" description="C2H2-type" evidence="6">
    <location>
        <begin position="6"/>
        <end position="30"/>
    </location>
</feature>
<evidence type="ECO:0000256" key="3">
    <source>
        <dbReference type="ARBA" id="ARBA00022771"/>
    </source>
</evidence>
<dbReference type="PANTHER" id="PTHR24409">
    <property type="entry name" value="ZINC FINGER PROTEIN 142"/>
    <property type="match status" value="1"/>
</dbReference>
<dbReference type="EMBL" id="AMQN01012680">
    <property type="status" value="NOT_ANNOTATED_CDS"/>
    <property type="molecule type" value="Genomic_DNA"/>
</dbReference>
<keyword evidence="1" id="KW-0479">Metal-binding</keyword>
<dbReference type="GO" id="GO:0000977">
    <property type="term" value="F:RNA polymerase II transcription regulatory region sequence-specific DNA binding"/>
    <property type="evidence" value="ECO:0007669"/>
    <property type="project" value="TreeGrafter"/>
</dbReference>
<dbReference type="InterPro" id="IPR036236">
    <property type="entry name" value="Znf_C2H2_sf"/>
</dbReference>
<name>R7TQ72_CAPTE</name>
<dbReference type="OrthoDB" id="6077919at2759"/>
<evidence type="ECO:0000313" key="9">
    <source>
        <dbReference type="Proteomes" id="UP000014760"/>
    </source>
</evidence>
<dbReference type="PANTHER" id="PTHR24409:SF295">
    <property type="entry name" value="AZ2-RELATED"/>
    <property type="match status" value="1"/>
</dbReference>
<dbReference type="EnsemblMetazoa" id="CapteT74658">
    <property type="protein sequence ID" value="CapteP74658"/>
    <property type="gene ID" value="CapteG74658"/>
</dbReference>
<dbReference type="EMBL" id="KB309680">
    <property type="protein sequence ID" value="ELT93661.1"/>
    <property type="molecule type" value="Genomic_DNA"/>
</dbReference>
<reference evidence="8" key="3">
    <citation type="submission" date="2015-06" db="UniProtKB">
        <authorList>
            <consortium name="EnsemblMetazoa"/>
        </authorList>
    </citation>
    <scope>IDENTIFICATION</scope>
</reference>
<feature type="domain" description="C2H2-type" evidence="6">
    <location>
        <begin position="216"/>
        <end position="239"/>
    </location>
</feature>
<dbReference type="GO" id="GO:0000981">
    <property type="term" value="F:DNA-binding transcription factor activity, RNA polymerase II-specific"/>
    <property type="evidence" value="ECO:0007669"/>
    <property type="project" value="TreeGrafter"/>
</dbReference>
<dbReference type="SMART" id="SM00355">
    <property type="entry name" value="ZnF_C2H2"/>
    <property type="match status" value="8"/>
</dbReference>
<proteinExistence type="predicted"/>
<feature type="domain" description="C2H2-type" evidence="6">
    <location>
        <begin position="244"/>
        <end position="262"/>
    </location>
</feature>
<evidence type="ECO:0000259" key="6">
    <source>
        <dbReference type="PROSITE" id="PS50157"/>
    </source>
</evidence>
<evidence type="ECO:0000256" key="5">
    <source>
        <dbReference type="PROSITE-ProRule" id="PRU00042"/>
    </source>
</evidence>
<dbReference type="AlphaFoldDB" id="R7TQ72"/>
<evidence type="ECO:0000256" key="4">
    <source>
        <dbReference type="ARBA" id="ARBA00022833"/>
    </source>
</evidence>
<accession>R7TQ72</accession>
<protein>
    <recommendedName>
        <fullName evidence="6">C2H2-type domain-containing protein</fullName>
    </recommendedName>
</protein>
<keyword evidence="3 5" id="KW-0863">Zinc-finger</keyword>
<keyword evidence="4" id="KW-0862">Zinc</keyword>
<dbReference type="GO" id="GO:0008270">
    <property type="term" value="F:zinc ion binding"/>
    <property type="evidence" value="ECO:0007669"/>
    <property type="project" value="UniProtKB-KW"/>
</dbReference>
<feature type="non-terminal residue" evidence="7">
    <location>
        <position position="262"/>
    </location>
</feature>
<organism evidence="7">
    <name type="scientific">Capitella teleta</name>
    <name type="common">Polychaete worm</name>
    <dbReference type="NCBI Taxonomy" id="283909"/>
    <lineage>
        <taxon>Eukaryota</taxon>
        <taxon>Metazoa</taxon>
        <taxon>Spiralia</taxon>
        <taxon>Lophotrochozoa</taxon>
        <taxon>Annelida</taxon>
        <taxon>Polychaeta</taxon>
        <taxon>Sedentaria</taxon>
        <taxon>Scolecida</taxon>
        <taxon>Capitellidae</taxon>
        <taxon>Capitella</taxon>
    </lineage>
</organism>
<gene>
    <name evidence="7" type="ORF">CAPTEDRAFT_74658</name>
</gene>
<evidence type="ECO:0000256" key="2">
    <source>
        <dbReference type="ARBA" id="ARBA00022737"/>
    </source>
</evidence>
<dbReference type="OMA" id="VAKHEVN"/>
<dbReference type="SUPFAM" id="SSF57667">
    <property type="entry name" value="beta-beta-alpha zinc fingers"/>
    <property type="match status" value="2"/>
</dbReference>
<feature type="domain" description="C2H2-type" evidence="6">
    <location>
        <begin position="161"/>
        <end position="189"/>
    </location>
</feature>
<evidence type="ECO:0000313" key="8">
    <source>
        <dbReference type="EnsemblMetazoa" id="CapteP74658"/>
    </source>
</evidence>
<dbReference type="HOGENOM" id="CLU_1063817_0_0_1"/>
<reference evidence="7 9" key="2">
    <citation type="journal article" date="2013" name="Nature">
        <title>Insights into bilaterian evolution from three spiralian genomes.</title>
        <authorList>
            <person name="Simakov O."/>
            <person name="Marletaz F."/>
            <person name="Cho S.J."/>
            <person name="Edsinger-Gonzales E."/>
            <person name="Havlak P."/>
            <person name="Hellsten U."/>
            <person name="Kuo D.H."/>
            <person name="Larsson T."/>
            <person name="Lv J."/>
            <person name="Arendt D."/>
            <person name="Savage R."/>
            <person name="Osoegawa K."/>
            <person name="de Jong P."/>
            <person name="Grimwood J."/>
            <person name="Chapman J.A."/>
            <person name="Shapiro H."/>
            <person name="Aerts A."/>
            <person name="Otillar R.P."/>
            <person name="Terry A.Y."/>
            <person name="Boore J.L."/>
            <person name="Grigoriev I.V."/>
            <person name="Lindberg D.R."/>
            <person name="Seaver E.C."/>
            <person name="Weisblat D.A."/>
            <person name="Putnam N.H."/>
            <person name="Rokhsar D.S."/>
        </authorList>
    </citation>
    <scope>NUCLEOTIDE SEQUENCE</scope>
    <source>
        <strain evidence="7 9">I ESC-2004</strain>
    </source>
</reference>
<evidence type="ECO:0000313" key="7">
    <source>
        <dbReference type="EMBL" id="ELT93661.1"/>
    </source>
</evidence>
<dbReference type="GO" id="GO:0005634">
    <property type="term" value="C:nucleus"/>
    <property type="evidence" value="ECO:0007669"/>
    <property type="project" value="TreeGrafter"/>
</dbReference>
<feature type="non-terminal residue" evidence="7">
    <location>
        <position position="1"/>
    </location>
</feature>
<dbReference type="Proteomes" id="UP000014760">
    <property type="component" value="Unassembled WGS sequence"/>
</dbReference>
<sequence length="262" mass="30816">TSEMIYKCTFPRCGQCFDTKVVASLHSKIHGLNVDGKYLWCSEEDCHYKVPFFRFYDLLRHLNVTHSIQYTSKENTCELCALSFDTEEEVISHMDYHYNNRYKCIQCGCMLMTWQQVQEHLPQCEDSGLSKRSIGCPYCPFVFHKRSIRNLHMHAHTDTGLKCPVCDKAFRASKSLEWHMRKVHGDEIPCEKCDFVARSRNLLAIHMRTKHIEREHYCSECSKTFGFYHELKAHLARHARNLVHPCTACGEEFTKHSDMRKH</sequence>
<dbReference type="Pfam" id="PF00096">
    <property type="entry name" value="zf-C2H2"/>
    <property type="match status" value="2"/>
</dbReference>
<evidence type="ECO:0000256" key="1">
    <source>
        <dbReference type="ARBA" id="ARBA00022723"/>
    </source>
</evidence>
<dbReference type="PROSITE" id="PS50157">
    <property type="entry name" value="ZINC_FINGER_C2H2_2"/>
    <property type="match status" value="4"/>
</dbReference>
<dbReference type="InterPro" id="IPR013087">
    <property type="entry name" value="Znf_C2H2_type"/>
</dbReference>